<dbReference type="InterPro" id="IPR031884">
    <property type="entry name" value="Sil1_fungi"/>
</dbReference>
<dbReference type="InterPro" id="IPR011989">
    <property type="entry name" value="ARM-like"/>
</dbReference>
<keyword evidence="9" id="KW-0811">Translocation</keyword>
<dbReference type="GO" id="GO:0015031">
    <property type="term" value="P:protein transport"/>
    <property type="evidence" value="ECO:0007669"/>
    <property type="project" value="UniProtKB-KW"/>
</dbReference>
<dbReference type="GO" id="GO:0006338">
    <property type="term" value="P:chromatin remodeling"/>
    <property type="evidence" value="ECO:0007669"/>
    <property type="project" value="UniProtKB-ARBA"/>
</dbReference>
<keyword evidence="5" id="KW-0813">Transport</keyword>
<dbReference type="SUPFAM" id="SSF54160">
    <property type="entry name" value="Chromo domain-like"/>
    <property type="match status" value="1"/>
</dbReference>
<evidence type="ECO:0000256" key="6">
    <source>
        <dbReference type="ARBA" id="ARBA00022729"/>
    </source>
</evidence>
<feature type="region of interest" description="Disordered" evidence="10">
    <location>
        <begin position="1"/>
        <end position="41"/>
    </location>
</feature>
<evidence type="ECO:0000256" key="2">
    <source>
        <dbReference type="ARBA" id="ARBA00011353"/>
    </source>
</evidence>
<reference evidence="12 13" key="1">
    <citation type="submission" date="2018-05" db="EMBL/GenBank/DDBJ databases">
        <title>Whole genome sequencing for identification of molecular markers to develop diagnostic detection tools for the regulated plant pathogen Lachnellula willkommii.</title>
        <authorList>
            <person name="Giroux E."/>
            <person name="Bilodeau G."/>
        </authorList>
    </citation>
    <scope>NUCLEOTIDE SEQUENCE [LARGE SCALE GENOMIC DNA]</scope>
    <source>
        <strain evidence="12 13">CBS 625.97</strain>
    </source>
</reference>
<keyword evidence="8" id="KW-0653">Protein transport</keyword>
<dbReference type="Gene3D" id="1.25.10.10">
    <property type="entry name" value="Leucine-rich Repeat Variant"/>
    <property type="match status" value="1"/>
</dbReference>
<evidence type="ECO:0000256" key="4">
    <source>
        <dbReference type="ARBA" id="ARBA00015352"/>
    </source>
</evidence>
<feature type="domain" description="Chromo" evidence="11">
    <location>
        <begin position="40"/>
        <end position="88"/>
    </location>
</feature>
<evidence type="ECO:0000313" key="12">
    <source>
        <dbReference type="EMBL" id="TVY51941.1"/>
    </source>
</evidence>
<keyword evidence="13" id="KW-1185">Reference proteome</keyword>
<protein>
    <recommendedName>
        <fullName evidence="4">Nucleotide exchange factor SIL1</fullName>
    </recommendedName>
</protein>
<comment type="similarity">
    <text evidence="1">Belongs to the SIL1 family.</text>
</comment>
<comment type="subunit">
    <text evidence="3">Interacts with KAR2.</text>
</comment>
<dbReference type="GO" id="GO:0005783">
    <property type="term" value="C:endoplasmic reticulum"/>
    <property type="evidence" value="ECO:0007669"/>
    <property type="project" value="InterPro"/>
</dbReference>
<evidence type="ECO:0000259" key="11">
    <source>
        <dbReference type="PROSITE" id="PS50013"/>
    </source>
</evidence>
<feature type="compositionally biased region" description="Polar residues" evidence="10">
    <location>
        <begin position="1"/>
        <end position="10"/>
    </location>
</feature>
<dbReference type="Pfam" id="PF16782">
    <property type="entry name" value="SIL1"/>
    <property type="match status" value="1"/>
</dbReference>
<evidence type="ECO:0000256" key="10">
    <source>
        <dbReference type="SAM" id="MobiDB-lite"/>
    </source>
</evidence>
<dbReference type="InterPro" id="IPR016197">
    <property type="entry name" value="Chromo-like_dom_sf"/>
</dbReference>
<evidence type="ECO:0000256" key="7">
    <source>
        <dbReference type="ARBA" id="ARBA00022824"/>
    </source>
</evidence>
<dbReference type="AlphaFoldDB" id="A0A7D8ULR2"/>
<keyword evidence="6" id="KW-0732">Signal</keyword>
<name>A0A7D8ULR2_9HELO</name>
<keyword evidence="7" id="KW-0256">Endoplasmic reticulum</keyword>
<dbReference type="Gene3D" id="2.40.50.40">
    <property type="match status" value="1"/>
</dbReference>
<evidence type="ECO:0000256" key="5">
    <source>
        <dbReference type="ARBA" id="ARBA00022448"/>
    </source>
</evidence>
<dbReference type="SMART" id="SM00298">
    <property type="entry name" value="CHROMO"/>
    <property type="match status" value="1"/>
</dbReference>
<evidence type="ECO:0000256" key="1">
    <source>
        <dbReference type="ARBA" id="ARBA00010588"/>
    </source>
</evidence>
<organism evidence="12 13">
    <name type="scientific">Lachnellula cervina</name>
    <dbReference type="NCBI Taxonomy" id="1316786"/>
    <lineage>
        <taxon>Eukaryota</taxon>
        <taxon>Fungi</taxon>
        <taxon>Dikarya</taxon>
        <taxon>Ascomycota</taxon>
        <taxon>Pezizomycotina</taxon>
        <taxon>Leotiomycetes</taxon>
        <taxon>Helotiales</taxon>
        <taxon>Lachnaceae</taxon>
        <taxon>Lachnellula</taxon>
    </lineage>
</organism>
<feature type="compositionally biased region" description="Acidic residues" evidence="10">
    <location>
        <begin position="18"/>
        <end position="36"/>
    </location>
</feature>
<gene>
    <name evidence="12" type="primary">SIL1</name>
    <name evidence="12" type="ORF">LCER1_G005848</name>
</gene>
<sequence length="563" mass="62703">MGTPNNNPQQVLEHLGDDLDEEFSDEESIASLDTDDGQDHPPERILAQVQAKNNFIWYLVKWQDCPVIRSSWEGRDLFSNCPWVLDSWCVEQQRQAEGLSKALDLKAFNRAVSDAEAASQHRRVLRRLKRRLNHGKENSDEYFHDIPLNMVQIPTRCLVGLAWLFLPTLARAISSSPDSPVASTDLICPTSNAAECYPRIFEPTKDFQTIKEGQDIPPGLHVRMNIYSGEKEARLNIPMEGDEGHNPEGIPTEQAMVIVDQPEAQPEPEPEKPALRDQVPIEAPVYKDAGKIPPPIPNAEAGDEMGTFQKALLTIKMDARAIDGALDDLFDLSHDIYYGVEIAKDGPVLEKLVCLTLGSGSEKIPATENGRDHKAAAILASSIQNNPTALKEVAGYSKMVMYPTCGLDISASTQKNFVDILRSRLDLEKSPSALKAKVNAISGLLREPTIRDTFIEKGGMELLLEIFLKKEEEFDVVRRNVGQLVMDNFLDEGMGAVLNVWPRIPVSETKVCEAEETMLGDGCWEHHVKIFSKSASKAGWAKEFLAALKEQRKRGNSTKDREL</sequence>
<evidence type="ECO:0000256" key="3">
    <source>
        <dbReference type="ARBA" id="ARBA00011799"/>
    </source>
</evidence>
<evidence type="ECO:0000256" key="9">
    <source>
        <dbReference type="ARBA" id="ARBA00023010"/>
    </source>
</evidence>
<dbReference type="OrthoDB" id="448649at2759"/>
<proteinExistence type="inferred from homology"/>
<comment type="caution">
    <text evidence="12">The sequence shown here is derived from an EMBL/GenBank/DDBJ whole genome shotgun (WGS) entry which is preliminary data.</text>
</comment>
<accession>A0A7D8ULR2</accession>
<dbReference type="EMBL" id="QGMG01000705">
    <property type="protein sequence ID" value="TVY51941.1"/>
    <property type="molecule type" value="Genomic_DNA"/>
</dbReference>
<dbReference type="GO" id="GO:0000774">
    <property type="term" value="F:adenyl-nucleotide exchange factor activity"/>
    <property type="evidence" value="ECO:0007669"/>
    <property type="project" value="InterPro"/>
</dbReference>
<dbReference type="InterPro" id="IPR000953">
    <property type="entry name" value="Chromo/chromo_shadow_dom"/>
</dbReference>
<dbReference type="PROSITE" id="PS50013">
    <property type="entry name" value="CHROMO_2"/>
    <property type="match status" value="1"/>
</dbReference>
<comment type="subunit">
    <text evidence="2">Component of the NuA4 histone acetyltransferase complex.</text>
</comment>
<evidence type="ECO:0000256" key="8">
    <source>
        <dbReference type="ARBA" id="ARBA00022927"/>
    </source>
</evidence>
<evidence type="ECO:0000313" key="13">
    <source>
        <dbReference type="Proteomes" id="UP000481288"/>
    </source>
</evidence>
<dbReference type="Proteomes" id="UP000481288">
    <property type="component" value="Unassembled WGS sequence"/>
</dbReference>